<feature type="compositionally biased region" description="Low complexity" evidence="1">
    <location>
        <begin position="267"/>
        <end position="278"/>
    </location>
</feature>
<feature type="region of interest" description="Disordered" evidence="1">
    <location>
        <begin position="101"/>
        <end position="294"/>
    </location>
</feature>
<proteinExistence type="predicted"/>
<dbReference type="Proteomes" id="UP000199012">
    <property type="component" value="Unassembled WGS sequence"/>
</dbReference>
<dbReference type="GO" id="GO:0030077">
    <property type="term" value="C:plasma membrane light-harvesting complex"/>
    <property type="evidence" value="ECO:0007669"/>
    <property type="project" value="InterPro"/>
</dbReference>
<feature type="domain" description="PRC-barrel" evidence="2">
    <location>
        <begin position="6"/>
        <end position="67"/>
    </location>
</feature>
<dbReference type="Gene3D" id="3.90.50.10">
    <property type="entry name" value="Photosynthetic Reaction Center, subunit H, domain 2"/>
    <property type="match status" value="1"/>
</dbReference>
<organism evidence="3 4">
    <name type="scientific">Cellulomonas marina</name>
    <dbReference type="NCBI Taxonomy" id="988821"/>
    <lineage>
        <taxon>Bacteria</taxon>
        <taxon>Bacillati</taxon>
        <taxon>Actinomycetota</taxon>
        <taxon>Actinomycetes</taxon>
        <taxon>Micrococcales</taxon>
        <taxon>Cellulomonadaceae</taxon>
        <taxon>Cellulomonas</taxon>
    </lineage>
</organism>
<dbReference type="InterPro" id="IPR011033">
    <property type="entry name" value="PRC_barrel-like_sf"/>
</dbReference>
<dbReference type="EMBL" id="FOKA01000011">
    <property type="protein sequence ID" value="SFB25244.1"/>
    <property type="molecule type" value="Genomic_DNA"/>
</dbReference>
<dbReference type="STRING" id="988821.SAMN05421867_11189"/>
<dbReference type="AlphaFoldDB" id="A0A1I0ZHV9"/>
<name>A0A1I0ZHV9_9CELL</name>
<evidence type="ECO:0000313" key="3">
    <source>
        <dbReference type="EMBL" id="SFB25244.1"/>
    </source>
</evidence>
<feature type="compositionally biased region" description="Gly residues" evidence="1">
    <location>
        <begin position="225"/>
        <end position="234"/>
    </location>
</feature>
<evidence type="ECO:0000313" key="4">
    <source>
        <dbReference type="Proteomes" id="UP000199012"/>
    </source>
</evidence>
<evidence type="ECO:0000256" key="1">
    <source>
        <dbReference type="SAM" id="MobiDB-lite"/>
    </source>
</evidence>
<keyword evidence="4" id="KW-1185">Reference proteome</keyword>
<feature type="compositionally biased region" description="Low complexity" evidence="1">
    <location>
        <begin position="150"/>
        <end position="159"/>
    </location>
</feature>
<dbReference type="OrthoDB" id="3712018at2"/>
<dbReference type="InterPro" id="IPR027275">
    <property type="entry name" value="PRC-brl_dom"/>
</dbReference>
<sequence>MLTQDEVRTIAGATAVDRDGQRLGTVGRVYLDDATGDPAWVTVRTGRFGDAESFVPLTDATLAGDELRLAHDADRVDGAPRVEVDAHLTLEEERTLYDHYGVDDAGGTGATAPVARPGSGMGTEAGTDLQDPEARTTGGRHAATPPAPVAPSASPVPATELTQAPTPAPVPDEDLTGRGLSGTVAGEPGAYGGDPRPAAAGPGPSDLDGGPHAGSTHHAPTAGDGTAGPAGGPGTAPVPGYDLGEADRGEAGRGSSDPGPATGVRHATGGADAAGARTAWDEGRSRMRPWSSGA</sequence>
<dbReference type="GO" id="GO:0019684">
    <property type="term" value="P:photosynthesis, light reaction"/>
    <property type="evidence" value="ECO:0007669"/>
    <property type="project" value="InterPro"/>
</dbReference>
<protein>
    <submittedName>
        <fullName evidence="3">PRC-barrel domain-containing protein</fullName>
    </submittedName>
</protein>
<accession>A0A1I0ZHV9</accession>
<feature type="compositionally biased region" description="Low complexity" evidence="1">
    <location>
        <begin position="193"/>
        <end position="204"/>
    </location>
</feature>
<reference evidence="3 4" key="1">
    <citation type="submission" date="2016-10" db="EMBL/GenBank/DDBJ databases">
        <authorList>
            <person name="de Groot N.N."/>
        </authorList>
    </citation>
    <scope>NUCLEOTIDE SEQUENCE [LARGE SCALE GENOMIC DNA]</scope>
    <source>
        <strain evidence="3 4">CGMCC 4.6945</strain>
    </source>
</reference>
<dbReference type="SUPFAM" id="SSF50346">
    <property type="entry name" value="PRC-barrel domain"/>
    <property type="match status" value="1"/>
</dbReference>
<dbReference type="InterPro" id="IPR014747">
    <property type="entry name" value="Bac_photo_RC_H_C"/>
</dbReference>
<evidence type="ECO:0000259" key="2">
    <source>
        <dbReference type="Pfam" id="PF05239"/>
    </source>
</evidence>
<gene>
    <name evidence="3" type="ORF">SAMN05421867_11189</name>
</gene>
<dbReference type="RefSeq" id="WP_139224447.1">
    <property type="nucleotide sequence ID" value="NZ_BONM01000007.1"/>
</dbReference>
<dbReference type="Pfam" id="PF05239">
    <property type="entry name" value="PRC"/>
    <property type="match status" value="1"/>
</dbReference>